<accession>A0A382LFQ3</accession>
<organism evidence="1">
    <name type="scientific">marine metagenome</name>
    <dbReference type="NCBI Taxonomy" id="408172"/>
    <lineage>
        <taxon>unclassified sequences</taxon>
        <taxon>metagenomes</taxon>
        <taxon>ecological metagenomes</taxon>
    </lineage>
</organism>
<sequence length="38" mass="4402">ICGNYIRKKYNVPHIWCSAAEPSHFLVNFTSSPKVYKC</sequence>
<feature type="non-terminal residue" evidence="1">
    <location>
        <position position="1"/>
    </location>
</feature>
<dbReference type="AlphaFoldDB" id="A0A382LFQ3"/>
<reference evidence="1" key="1">
    <citation type="submission" date="2018-05" db="EMBL/GenBank/DDBJ databases">
        <authorList>
            <person name="Lanie J.A."/>
            <person name="Ng W.-L."/>
            <person name="Kazmierczak K.M."/>
            <person name="Andrzejewski T.M."/>
            <person name="Davidsen T.M."/>
            <person name="Wayne K.J."/>
            <person name="Tettelin H."/>
            <person name="Glass J.I."/>
            <person name="Rusch D."/>
            <person name="Podicherti R."/>
            <person name="Tsui H.-C.T."/>
            <person name="Winkler M.E."/>
        </authorList>
    </citation>
    <scope>NUCLEOTIDE SEQUENCE</scope>
</reference>
<proteinExistence type="predicted"/>
<dbReference type="EMBL" id="UINC01085965">
    <property type="protein sequence ID" value="SVC33987.1"/>
    <property type="molecule type" value="Genomic_DNA"/>
</dbReference>
<protein>
    <submittedName>
        <fullName evidence="1">Uncharacterized protein</fullName>
    </submittedName>
</protein>
<name>A0A382LFQ3_9ZZZZ</name>
<evidence type="ECO:0000313" key="1">
    <source>
        <dbReference type="EMBL" id="SVC33987.1"/>
    </source>
</evidence>
<gene>
    <name evidence="1" type="ORF">METZ01_LOCUS286841</name>
</gene>